<organism evidence="6 7">
    <name type="scientific">Oceanipulchritudo coccoides</name>
    <dbReference type="NCBI Taxonomy" id="2706888"/>
    <lineage>
        <taxon>Bacteria</taxon>
        <taxon>Pseudomonadati</taxon>
        <taxon>Verrucomicrobiota</taxon>
        <taxon>Opitutia</taxon>
        <taxon>Puniceicoccales</taxon>
        <taxon>Oceanipulchritudinaceae</taxon>
        <taxon>Oceanipulchritudo</taxon>
    </lineage>
</organism>
<gene>
    <name evidence="6" type="ORF">G0Q06_14095</name>
</gene>
<dbReference type="GO" id="GO:0046872">
    <property type="term" value="F:metal ion binding"/>
    <property type="evidence" value="ECO:0007669"/>
    <property type="project" value="UniProtKB-KW"/>
</dbReference>
<evidence type="ECO:0000313" key="7">
    <source>
        <dbReference type="Proteomes" id="UP000478417"/>
    </source>
</evidence>
<accession>A0A6B2M7L1</accession>
<evidence type="ECO:0000256" key="2">
    <source>
        <dbReference type="ARBA" id="ARBA00022723"/>
    </source>
</evidence>
<dbReference type="EMBL" id="JAAGNX010000003">
    <property type="protein sequence ID" value="NDV63590.1"/>
    <property type="molecule type" value="Genomic_DNA"/>
</dbReference>
<comment type="caution">
    <text evidence="6">The sequence shown here is derived from an EMBL/GenBank/DDBJ whole genome shotgun (WGS) entry which is preliminary data.</text>
</comment>
<dbReference type="SUPFAM" id="SSF46626">
    <property type="entry name" value="Cytochrome c"/>
    <property type="match status" value="1"/>
</dbReference>
<evidence type="ECO:0000256" key="3">
    <source>
        <dbReference type="ARBA" id="ARBA00023004"/>
    </source>
</evidence>
<dbReference type="InterPro" id="IPR036909">
    <property type="entry name" value="Cyt_c-like_dom_sf"/>
</dbReference>
<proteinExistence type="predicted"/>
<evidence type="ECO:0000313" key="6">
    <source>
        <dbReference type="EMBL" id="NDV63590.1"/>
    </source>
</evidence>
<keyword evidence="7" id="KW-1185">Reference proteome</keyword>
<dbReference type="Proteomes" id="UP000478417">
    <property type="component" value="Unassembled WGS sequence"/>
</dbReference>
<dbReference type="Pfam" id="PF00034">
    <property type="entry name" value="Cytochrom_C"/>
    <property type="match status" value="1"/>
</dbReference>
<keyword evidence="2 4" id="KW-0479">Metal-binding</keyword>
<dbReference type="GO" id="GO:0020037">
    <property type="term" value="F:heme binding"/>
    <property type="evidence" value="ECO:0007669"/>
    <property type="project" value="InterPro"/>
</dbReference>
<evidence type="ECO:0000256" key="4">
    <source>
        <dbReference type="PROSITE-ProRule" id="PRU00433"/>
    </source>
</evidence>
<dbReference type="InterPro" id="IPR009056">
    <property type="entry name" value="Cyt_c-like_dom"/>
</dbReference>
<name>A0A6B2M7L1_9BACT</name>
<evidence type="ECO:0000259" key="5">
    <source>
        <dbReference type="PROSITE" id="PS51007"/>
    </source>
</evidence>
<dbReference type="GO" id="GO:0009055">
    <property type="term" value="F:electron transfer activity"/>
    <property type="evidence" value="ECO:0007669"/>
    <property type="project" value="InterPro"/>
</dbReference>
<evidence type="ECO:0000256" key="1">
    <source>
        <dbReference type="ARBA" id="ARBA00022617"/>
    </source>
</evidence>
<keyword evidence="3 4" id="KW-0408">Iron</keyword>
<protein>
    <submittedName>
        <fullName evidence="6">Cytochrome c</fullName>
    </submittedName>
</protein>
<dbReference type="RefSeq" id="WP_163967318.1">
    <property type="nucleotide sequence ID" value="NZ_JAAGNX010000003.1"/>
</dbReference>
<sequence length="169" mass="19220">MKKQSNKSAIIILIAAMAFLVFWFGYSTAMKVLRSDQSVGFRLPPGDVEAGKVTFRDLRCMDCHSVKGSKDFPMPDRPQEWHVVLGGEIHVVKTYGELVTAVIHPSESIRPEVHKILMNADGNSIMPDLTAQMTTRQMIDLVTYLQNQYTVVMPQYPMNYYPYELEYGP</sequence>
<dbReference type="AlphaFoldDB" id="A0A6B2M7L1"/>
<dbReference type="PROSITE" id="PS51007">
    <property type="entry name" value="CYTC"/>
    <property type="match status" value="1"/>
</dbReference>
<keyword evidence="1 4" id="KW-0349">Heme</keyword>
<reference evidence="6 7" key="1">
    <citation type="submission" date="2020-02" db="EMBL/GenBank/DDBJ databases">
        <title>Albibacoteraceae fam. nov., the first described family within the subdivision 4 Verrucomicrobia.</title>
        <authorList>
            <person name="Xi F."/>
        </authorList>
    </citation>
    <scope>NUCLEOTIDE SEQUENCE [LARGE SCALE GENOMIC DNA]</scope>
    <source>
        <strain evidence="6 7">CK1056</strain>
    </source>
</reference>
<feature type="domain" description="Cytochrome c" evidence="5">
    <location>
        <begin position="46"/>
        <end position="149"/>
    </location>
</feature>
<dbReference type="Gene3D" id="1.10.760.10">
    <property type="entry name" value="Cytochrome c-like domain"/>
    <property type="match status" value="1"/>
</dbReference>